<feature type="transmembrane region" description="Helical" evidence="2">
    <location>
        <begin position="63"/>
        <end position="80"/>
    </location>
</feature>
<feature type="compositionally biased region" description="Basic and acidic residues" evidence="1">
    <location>
        <begin position="225"/>
        <end position="236"/>
    </location>
</feature>
<keyword evidence="2" id="KW-0472">Membrane</keyword>
<evidence type="ECO:0000313" key="4">
    <source>
        <dbReference type="Proteomes" id="UP001500102"/>
    </source>
</evidence>
<keyword evidence="4" id="KW-1185">Reference proteome</keyword>
<evidence type="ECO:0000313" key="3">
    <source>
        <dbReference type="EMBL" id="GAA2141079.1"/>
    </source>
</evidence>
<dbReference type="PANTHER" id="PTHR41386">
    <property type="entry name" value="INTEGRAL MEMBRANE PROTEIN-RELATED"/>
    <property type="match status" value="1"/>
</dbReference>
<evidence type="ECO:0008006" key="5">
    <source>
        <dbReference type="Google" id="ProtNLM"/>
    </source>
</evidence>
<evidence type="ECO:0000256" key="2">
    <source>
        <dbReference type="SAM" id="Phobius"/>
    </source>
</evidence>
<feature type="transmembrane region" description="Helical" evidence="2">
    <location>
        <begin position="92"/>
        <end position="114"/>
    </location>
</feature>
<name>A0ABN2ZEQ7_9MICC</name>
<keyword evidence="2" id="KW-0812">Transmembrane</keyword>
<feature type="region of interest" description="Disordered" evidence="1">
    <location>
        <begin position="179"/>
        <end position="277"/>
    </location>
</feature>
<feature type="compositionally biased region" description="Low complexity" evidence="1">
    <location>
        <begin position="246"/>
        <end position="258"/>
    </location>
</feature>
<organism evidence="3 4">
    <name type="scientific">Arthrobacter humicola</name>
    <dbReference type="NCBI Taxonomy" id="409291"/>
    <lineage>
        <taxon>Bacteria</taxon>
        <taxon>Bacillati</taxon>
        <taxon>Actinomycetota</taxon>
        <taxon>Actinomycetes</taxon>
        <taxon>Micrococcales</taxon>
        <taxon>Micrococcaceae</taxon>
        <taxon>Arthrobacter</taxon>
    </lineage>
</organism>
<keyword evidence="2" id="KW-1133">Transmembrane helix</keyword>
<dbReference type="RefSeq" id="WP_425547216.1">
    <property type="nucleotide sequence ID" value="NZ_BAAAQB010000038.1"/>
</dbReference>
<dbReference type="EMBL" id="BAAAQB010000038">
    <property type="protein sequence ID" value="GAA2141079.1"/>
    <property type="molecule type" value="Genomic_DNA"/>
</dbReference>
<reference evidence="3 4" key="1">
    <citation type="journal article" date="2019" name="Int. J. Syst. Evol. Microbiol.">
        <title>The Global Catalogue of Microorganisms (GCM) 10K type strain sequencing project: providing services to taxonomists for standard genome sequencing and annotation.</title>
        <authorList>
            <consortium name="The Broad Institute Genomics Platform"/>
            <consortium name="The Broad Institute Genome Sequencing Center for Infectious Disease"/>
            <person name="Wu L."/>
            <person name="Ma J."/>
        </authorList>
    </citation>
    <scope>NUCLEOTIDE SEQUENCE [LARGE SCALE GENOMIC DNA]</scope>
    <source>
        <strain evidence="3 4">JCM 15921</strain>
    </source>
</reference>
<gene>
    <name evidence="3" type="ORF">GCM10009825_29230</name>
</gene>
<feature type="compositionally biased region" description="Polar residues" evidence="1">
    <location>
        <begin position="11"/>
        <end position="25"/>
    </location>
</feature>
<protein>
    <recommendedName>
        <fullName evidence="5">DUF1003 domain-containing protein</fullName>
    </recommendedName>
</protein>
<accession>A0ABN2ZEQ7</accession>
<feature type="compositionally biased region" description="Basic and acidic residues" evidence="1">
    <location>
        <begin position="193"/>
        <end position="211"/>
    </location>
</feature>
<feature type="region of interest" description="Disordered" evidence="1">
    <location>
        <begin position="1"/>
        <end position="34"/>
    </location>
</feature>
<dbReference type="PANTHER" id="PTHR41386:SF1">
    <property type="entry name" value="MEMBRANE PROTEIN"/>
    <property type="match status" value="1"/>
</dbReference>
<dbReference type="Pfam" id="PF06210">
    <property type="entry name" value="DUF1003"/>
    <property type="match status" value="1"/>
</dbReference>
<dbReference type="InterPro" id="IPR010406">
    <property type="entry name" value="DUF1003"/>
</dbReference>
<dbReference type="Proteomes" id="UP001500102">
    <property type="component" value="Unassembled WGS sequence"/>
</dbReference>
<proteinExistence type="predicted"/>
<evidence type="ECO:0000256" key="1">
    <source>
        <dbReference type="SAM" id="MobiDB-lite"/>
    </source>
</evidence>
<comment type="caution">
    <text evidence="3">The sequence shown here is derived from an EMBL/GenBank/DDBJ whole genome shotgun (WGS) entry which is preliminary data.</text>
</comment>
<sequence length="277" mass="31095">MEAALADPTAPRTSNVRPGSRTSGGLDTPLSGRQRILPNFRPDPDAFGHATEGFARFMGTPQFLLYMTVFCVFWLGWNTWAPVEWQFDSRALGFTLLTLMLSLQASYAAPLLLLAQNRQDDRDKVSLQQDRQRAERNLSDTEYLTRELASLRIALREVATRDYVRAELRSLLEDMLEAQEELRTHDPSAGAHETPRDKVKEKLKERRDKQRGPRTQQIPRVKTGGKRDTAQEDRKANPPLNPSANPPLNASANPPSSLTADAADPARLPAHRTFPES</sequence>